<sequence length="372" mass="40733">MGMGDSDDELSPTTDEENLTPAEKSKTTRARNLAQEEAANKKLSEETGGRRAKHKALQDKDADEMEIDEEPPRTPAVVEKASKKAPVAVVQSKDSRKSKGNGKVAPVSKRKYQITVEDSESNDDDSAVPNKVTSKPSGINSTAGKAKSVSATAIKPTPKPKPKKIVDDENENEDEDDNIPSQSEGEQVKSDLSQSEDENEPVDLGREGALVIEKVRQASSTTNSDDEDHQPPRHRRQSSLSSRGSLPPDTDLDLDVDALRADDEEEVEDIGKKDAPEPVKKQRMSAQQLKYEQEKPAIRPLNLVQSSKRTNPAPTTVESDWDHTTRIVFPTTGGQVKLLDQTLLLKTTIKAAIDLHVYADLAEWRAKMACAA</sequence>
<name>A0A8H6ZBU3_9AGAR</name>
<protein>
    <submittedName>
        <fullName evidence="2">Uncharacterized protein</fullName>
    </submittedName>
</protein>
<feature type="compositionally biased region" description="Acidic residues" evidence="1">
    <location>
        <begin position="117"/>
        <end position="126"/>
    </location>
</feature>
<feature type="compositionally biased region" description="Acidic residues" evidence="1">
    <location>
        <begin position="168"/>
        <end position="178"/>
    </location>
</feature>
<proteinExistence type="predicted"/>
<feature type="compositionally biased region" description="Polar residues" evidence="1">
    <location>
        <begin position="179"/>
        <end position="193"/>
    </location>
</feature>
<feature type="compositionally biased region" description="Polar residues" evidence="1">
    <location>
        <begin position="131"/>
        <end position="143"/>
    </location>
</feature>
<feature type="region of interest" description="Disordered" evidence="1">
    <location>
        <begin position="262"/>
        <end position="281"/>
    </location>
</feature>
<feature type="compositionally biased region" description="Low complexity" evidence="1">
    <location>
        <begin position="238"/>
        <end position="249"/>
    </location>
</feature>
<accession>A0A8H6ZBU3</accession>
<dbReference type="EMBL" id="JACAZH010000003">
    <property type="protein sequence ID" value="KAF7373996.1"/>
    <property type="molecule type" value="Genomic_DNA"/>
</dbReference>
<evidence type="ECO:0000313" key="2">
    <source>
        <dbReference type="EMBL" id="KAF7373996.1"/>
    </source>
</evidence>
<feature type="compositionally biased region" description="Acidic residues" evidence="1">
    <location>
        <begin position="1"/>
        <end position="18"/>
    </location>
</feature>
<feature type="compositionally biased region" description="Basic and acidic residues" evidence="1">
    <location>
        <begin position="269"/>
        <end position="280"/>
    </location>
</feature>
<evidence type="ECO:0000256" key="1">
    <source>
        <dbReference type="SAM" id="MobiDB-lite"/>
    </source>
</evidence>
<feature type="region of interest" description="Disordered" evidence="1">
    <location>
        <begin position="1"/>
        <end position="253"/>
    </location>
</feature>
<dbReference type="AlphaFoldDB" id="A0A8H6ZBU3"/>
<gene>
    <name evidence="2" type="ORF">MSAN_00612500</name>
</gene>
<feature type="compositionally biased region" description="Basic and acidic residues" evidence="1">
    <location>
        <begin position="38"/>
        <end position="49"/>
    </location>
</feature>
<keyword evidence="3" id="KW-1185">Reference proteome</keyword>
<dbReference type="Proteomes" id="UP000623467">
    <property type="component" value="Unassembled WGS sequence"/>
</dbReference>
<organism evidence="2 3">
    <name type="scientific">Mycena sanguinolenta</name>
    <dbReference type="NCBI Taxonomy" id="230812"/>
    <lineage>
        <taxon>Eukaryota</taxon>
        <taxon>Fungi</taxon>
        <taxon>Dikarya</taxon>
        <taxon>Basidiomycota</taxon>
        <taxon>Agaricomycotina</taxon>
        <taxon>Agaricomycetes</taxon>
        <taxon>Agaricomycetidae</taxon>
        <taxon>Agaricales</taxon>
        <taxon>Marasmiineae</taxon>
        <taxon>Mycenaceae</taxon>
        <taxon>Mycena</taxon>
    </lineage>
</organism>
<evidence type="ECO:0000313" key="3">
    <source>
        <dbReference type="Proteomes" id="UP000623467"/>
    </source>
</evidence>
<reference evidence="2" key="1">
    <citation type="submission" date="2020-05" db="EMBL/GenBank/DDBJ databases">
        <title>Mycena genomes resolve the evolution of fungal bioluminescence.</title>
        <authorList>
            <person name="Tsai I.J."/>
        </authorList>
    </citation>
    <scope>NUCLEOTIDE SEQUENCE</scope>
    <source>
        <strain evidence="2">160909Yilan</strain>
    </source>
</reference>
<comment type="caution">
    <text evidence="2">The sequence shown here is derived from an EMBL/GenBank/DDBJ whole genome shotgun (WGS) entry which is preliminary data.</text>
</comment>